<dbReference type="Gene3D" id="2.60.40.1090">
    <property type="entry name" value="Fimbrial-type adhesion domain"/>
    <property type="match status" value="1"/>
</dbReference>
<organism evidence="2 4">
    <name type="scientific">Superficieibacter electus</name>
    <dbReference type="NCBI Taxonomy" id="2022662"/>
    <lineage>
        <taxon>Bacteria</taxon>
        <taxon>Pseudomonadati</taxon>
        <taxon>Pseudomonadota</taxon>
        <taxon>Gammaproteobacteria</taxon>
        <taxon>Enterobacterales</taxon>
        <taxon>Enterobacteriaceae</taxon>
        <taxon>Superficieibacter</taxon>
    </lineage>
</organism>
<dbReference type="InterPro" id="IPR008966">
    <property type="entry name" value="Adhesion_dom_sf"/>
</dbReference>
<dbReference type="EMBL" id="PQGE01000017">
    <property type="protein sequence ID" value="POP42867.1"/>
    <property type="molecule type" value="Genomic_DNA"/>
</dbReference>
<protein>
    <recommendedName>
        <fullName evidence="5">Type 1 fimbrial protein</fullName>
    </recommendedName>
</protein>
<sequence length="353" mass="39973">MTCWARILLLIVVAFIPLKSALALDCYFGSAGGETEKFETVNPFAVPNNAKPGDKIWESDDIKIPVYCDNNTDSGFMAENVYAWVNPYPGIQDRYYQLGVTYNGIDYDSSLGKSSIDTTQCIDAEKIKIYTPEQIAQMGWEYKLCSKDPNNIHTYRTFIARMRLYVKIREMPPHDYQSPLSDYVIVQFDGKGGINVDPTAKNLKYHINGLQNIRVLDCSVNFAITPENQVIDFGRFNVLDISRHNMTRQFGIKTTKTQDGECTDGFKVTSSFYTQETLIDEDKALLIGNGLQLRILDPNAQAYTFNKYAEYADFTSDMLVYENNYTAELSKVAGATVEPGPFETIVLFKINYN</sequence>
<dbReference type="SUPFAM" id="SSF49401">
    <property type="entry name" value="Bacterial adhesins"/>
    <property type="match status" value="1"/>
</dbReference>
<dbReference type="RefSeq" id="WP_103677489.1">
    <property type="nucleotide sequence ID" value="NZ_PQGD01000007.1"/>
</dbReference>
<dbReference type="GO" id="GO:0009289">
    <property type="term" value="C:pilus"/>
    <property type="evidence" value="ECO:0007669"/>
    <property type="project" value="InterPro"/>
</dbReference>
<evidence type="ECO:0000313" key="2">
    <source>
        <dbReference type="EMBL" id="POP49072.1"/>
    </source>
</evidence>
<accession>A0A2P5GR77</accession>
<reference evidence="3 4" key="1">
    <citation type="submission" date="2018-01" db="EMBL/GenBank/DDBJ databases">
        <title>Superficieibacter electus gen. nov., sp. nov., an extended-spectrum beta-lactamase possessing member of the Enterobacteriaceae family, isolated from intensive care unit surfaces.</title>
        <authorList>
            <person name="Potter R.F."/>
            <person name="D'Souza A.W."/>
        </authorList>
    </citation>
    <scope>NUCLEOTIDE SEQUENCE [LARGE SCALE GENOMIC DNA]</scope>
    <source>
        <strain evidence="2 4">BP-1</strain>
        <strain evidence="1 3">BP-2</strain>
    </source>
</reference>
<dbReference type="Proteomes" id="UP000247005">
    <property type="component" value="Unassembled WGS sequence"/>
</dbReference>
<evidence type="ECO:0000313" key="3">
    <source>
        <dbReference type="Proteomes" id="UP000237073"/>
    </source>
</evidence>
<dbReference type="InterPro" id="IPR036937">
    <property type="entry name" value="Adhesion_dom_fimbrial_sf"/>
</dbReference>
<dbReference type="GO" id="GO:0007155">
    <property type="term" value="P:cell adhesion"/>
    <property type="evidence" value="ECO:0007669"/>
    <property type="project" value="InterPro"/>
</dbReference>
<proteinExistence type="predicted"/>
<keyword evidence="3" id="KW-1185">Reference proteome</keyword>
<evidence type="ECO:0008006" key="5">
    <source>
        <dbReference type="Google" id="ProtNLM"/>
    </source>
</evidence>
<evidence type="ECO:0000313" key="1">
    <source>
        <dbReference type="EMBL" id="POP42867.1"/>
    </source>
</evidence>
<dbReference type="OrthoDB" id="8926940at2"/>
<dbReference type="AlphaFoldDB" id="A0A2P5GR77"/>
<dbReference type="EMBL" id="PQGD01000007">
    <property type="protein sequence ID" value="POP49072.1"/>
    <property type="molecule type" value="Genomic_DNA"/>
</dbReference>
<comment type="caution">
    <text evidence="2">The sequence shown here is derived from an EMBL/GenBank/DDBJ whole genome shotgun (WGS) entry which is preliminary data.</text>
</comment>
<name>A0A2P5GR77_9ENTR</name>
<dbReference type="Proteomes" id="UP000237073">
    <property type="component" value="Unassembled WGS sequence"/>
</dbReference>
<evidence type="ECO:0000313" key="4">
    <source>
        <dbReference type="Proteomes" id="UP000247005"/>
    </source>
</evidence>
<gene>
    <name evidence="2" type="ORF">CHU32_10870</name>
    <name evidence="1" type="ORF">CHU33_18230</name>
</gene>